<evidence type="ECO:0000259" key="5">
    <source>
        <dbReference type="PROSITE" id="PS51387"/>
    </source>
</evidence>
<proteinExistence type="inferred from homology"/>
<comment type="function">
    <text evidence="3">Catalyzes the exchange of an acyl for a long-chain alkyl group and the formation of the ether bond in the biosynthesis of ether phospholipids.</text>
</comment>
<comment type="similarity">
    <text evidence="1 3">Belongs to the FAD-binding oxidoreductase/transferase type 4 family.</text>
</comment>
<dbReference type="GO" id="GO:0071949">
    <property type="term" value="F:FAD binding"/>
    <property type="evidence" value="ECO:0007669"/>
    <property type="project" value="InterPro"/>
</dbReference>
<dbReference type="InterPro" id="IPR006094">
    <property type="entry name" value="Oxid_FAD_bind_N"/>
</dbReference>
<reference evidence="7" key="1">
    <citation type="journal article" date="2018" name="Nat. Microbiol.">
        <title>Leveraging single-cell genomics to expand the fungal tree of life.</title>
        <authorList>
            <person name="Ahrendt S.R."/>
            <person name="Quandt C.A."/>
            <person name="Ciobanu D."/>
            <person name="Clum A."/>
            <person name="Salamov A."/>
            <person name="Andreopoulos B."/>
            <person name="Cheng J.F."/>
            <person name="Woyke T."/>
            <person name="Pelin A."/>
            <person name="Henrissat B."/>
            <person name="Reynolds N.K."/>
            <person name="Benny G.L."/>
            <person name="Smith M.E."/>
            <person name="James T.Y."/>
            <person name="Grigoriev I.V."/>
        </authorList>
    </citation>
    <scope>NUCLEOTIDE SEQUENCE [LARGE SCALE GENOMIC DNA]</scope>
    <source>
        <strain evidence="7">RSA 468</strain>
    </source>
</reference>
<dbReference type="PANTHER" id="PTHR46568">
    <property type="entry name" value="ALKYLDIHYDROXYACETONEPHOSPHATE SYNTHASE, PEROXISOMAL"/>
    <property type="match status" value="1"/>
</dbReference>
<comment type="subunit">
    <text evidence="3">Homodimer.</text>
</comment>
<evidence type="ECO:0000313" key="7">
    <source>
        <dbReference type="Proteomes" id="UP000268162"/>
    </source>
</evidence>
<dbReference type="OrthoDB" id="7786253at2759"/>
<dbReference type="InterPro" id="IPR016166">
    <property type="entry name" value="FAD-bd_PCMH"/>
</dbReference>
<evidence type="ECO:0000256" key="4">
    <source>
        <dbReference type="SAM" id="MobiDB-lite"/>
    </source>
</evidence>
<dbReference type="InterPro" id="IPR036318">
    <property type="entry name" value="FAD-bd_PCMH-like_sf"/>
</dbReference>
<dbReference type="SUPFAM" id="SSF56176">
    <property type="entry name" value="FAD-binding/transporter-associated domain-like"/>
    <property type="match status" value="1"/>
</dbReference>
<name>A0A4Q0A066_9FUNG</name>
<feature type="region of interest" description="Disordered" evidence="4">
    <location>
        <begin position="548"/>
        <end position="594"/>
    </location>
</feature>
<dbReference type="Gene3D" id="3.30.465.10">
    <property type="match status" value="1"/>
</dbReference>
<dbReference type="GO" id="GO:0008610">
    <property type="term" value="P:lipid biosynthetic process"/>
    <property type="evidence" value="ECO:0007669"/>
    <property type="project" value="InterPro"/>
</dbReference>
<dbReference type="InterPro" id="IPR025650">
    <property type="entry name" value="Alkyl-DHAP_Synthase"/>
</dbReference>
<dbReference type="GO" id="GO:0008609">
    <property type="term" value="F:alkylglycerone-phosphate synthase activity"/>
    <property type="evidence" value="ECO:0007669"/>
    <property type="project" value="UniProtKB-EC"/>
</dbReference>
<organism evidence="6 7">
    <name type="scientific">Dimargaris cristalligena</name>
    <dbReference type="NCBI Taxonomy" id="215637"/>
    <lineage>
        <taxon>Eukaryota</taxon>
        <taxon>Fungi</taxon>
        <taxon>Fungi incertae sedis</taxon>
        <taxon>Zoopagomycota</taxon>
        <taxon>Kickxellomycotina</taxon>
        <taxon>Dimargaritomycetes</taxon>
        <taxon>Dimargaritales</taxon>
        <taxon>Dimargaritaceae</taxon>
        <taxon>Dimargaris</taxon>
    </lineage>
</organism>
<keyword evidence="3" id="KW-0576">Peroxisome</keyword>
<comment type="subcellular location">
    <subcellularLocation>
        <location evidence="3">Peroxisome</location>
    </subcellularLocation>
</comment>
<dbReference type="Pfam" id="PF01565">
    <property type="entry name" value="FAD_binding_4"/>
    <property type="match status" value="1"/>
</dbReference>
<dbReference type="AlphaFoldDB" id="A0A4Q0A066"/>
<dbReference type="PROSITE" id="PS51387">
    <property type="entry name" value="FAD_PCMH"/>
    <property type="match status" value="1"/>
</dbReference>
<protein>
    <recommendedName>
        <fullName evidence="3">Alkylglycerone-phosphate synthase</fullName>
        <shortName evidence="3">Alkyl-DHAP synthase</shortName>
        <ecNumber evidence="3">2.5.1.26</ecNumber>
    </recommendedName>
</protein>
<comment type="cofactor">
    <cofactor evidence="3">
        <name>FAD</name>
        <dbReference type="ChEBI" id="CHEBI:57692"/>
    </cofactor>
</comment>
<keyword evidence="3" id="KW-0285">Flavoprotein</keyword>
<feature type="compositionally biased region" description="Polar residues" evidence="4">
    <location>
        <begin position="579"/>
        <end position="591"/>
    </location>
</feature>
<feature type="domain" description="FAD-binding PCMH-type" evidence="5">
    <location>
        <begin position="182"/>
        <end position="364"/>
    </location>
</feature>
<evidence type="ECO:0000256" key="2">
    <source>
        <dbReference type="PIRSR" id="PIRSR625650-2"/>
    </source>
</evidence>
<dbReference type="EC" id="2.5.1.26" evidence="3"/>
<keyword evidence="7" id="KW-1185">Reference proteome</keyword>
<dbReference type="EMBL" id="ML002344">
    <property type="protein sequence ID" value="RKP38642.1"/>
    <property type="molecule type" value="Genomic_DNA"/>
</dbReference>
<dbReference type="InterPro" id="IPR016169">
    <property type="entry name" value="FAD-bd_PCMH_sub2"/>
</dbReference>
<keyword evidence="3" id="KW-0443">Lipid metabolism</keyword>
<dbReference type="PANTHER" id="PTHR46568:SF1">
    <property type="entry name" value="ALKYLDIHYDROXYACETONEPHOSPHATE SYNTHASE, PEROXISOMAL"/>
    <property type="match status" value="1"/>
</dbReference>
<gene>
    <name evidence="6" type="ORF">BJ085DRAFT_39320</name>
</gene>
<accession>A0A4Q0A066</accession>
<comment type="catalytic activity">
    <reaction evidence="3">
        <text>a long chain fatty alcohol + a 1-acylglycerone 3-phosphate = a 1-O-alkylglycerone 3-phosphate + a long-chain fatty acid + H(+)</text>
        <dbReference type="Rhea" id="RHEA:36171"/>
        <dbReference type="ChEBI" id="CHEBI:15378"/>
        <dbReference type="ChEBI" id="CHEBI:17135"/>
        <dbReference type="ChEBI" id="CHEBI:57534"/>
        <dbReference type="ChEBI" id="CHEBI:57560"/>
        <dbReference type="ChEBI" id="CHEBI:73315"/>
        <dbReference type="EC" id="2.5.1.26"/>
    </reaction>
</comment>
<evidence type="ECO:0000313" key="6">
    <source>
        <dbReference type="EMBL" id="RKP38642.1"/>
    </source>
</evidence>
<keyword evidence="3" id="KW-0274">FAD</keyword>
<keyword evidence="3" id="KW-0444">Lipid biosynthesis</keyword>
<keyword evidence="3" id="KW-0808">Transferase</keyword>
<evidence type="ECO:0000256" key="3">
    <source>
        <dbReference type="RuleBase" id="RU363113"/>
    </source>
</evidence>
<dbReference type="Proteomes" id="UP000268162">
    <property type="component" value="Unassembled WGS sequence"/>
</dbReference>
<sequence length="694" mass="76171">MTSPITDHPRLLAWHRRHFGAALPNNGHRRHSASTHPEAFQFFAETLPFLLAQLDHHPSSYLPTSLAPLTPVAVEALHTLLPRLSDRDSDRLAFVAPAWTGTAGRQRVKWYHQWVRTLWAQPTVQHAMRSPPFRRWIQAARSTSALNPPRSSDVQGHLRTLRDAIRAEATSTTPNKLSQLPATLLPALIVWPETIQQVAGLVALAAQHQFQLVSAGYRSNISDPRTKSFDPTRPLVTVVTRLLNRISPIDEANGLVTVEAGVSCHNLADLLSERGCQVVGMDLGNYSGSVGGLIAAPYGAPPSLSQRQQLYALYSLTVATPKGVINHICQYPSLNHGPDSTWAFVGSLGTLGIITQATFRLAPRPPKRSTRTIIFPSWDRGLGFIHRLSRLALPGLAESLLLDPSETQLAQCLYSPTALDRLYSRIRGLYLSHWKGFTYGHTVVAHLRLSAPDEMALKRDETRVLGEAVKFSGYDIGPLLGDRVEELQKLRPSLREYSLQSHCVWDCLPLTVPWSETLVTAEAVRARYYRLTQPLGFRPYLAALLGSDSSSDSESGSDSEIEPEPEKPGPIQTTEKTKSPSTEPGESSGTNALPALELPTENNQLVASFQGPVDQLALWTDVSYALMELPVRYRSTMGNPRILGPGTSASLRPPAPESNLTGLLISSELTIVFQKALDPTGIFGHLDIQTDSKA</sequence>
<comment type="pathway">
    <text evidence="3">Glycerolipid metabolism; ether lipid biosynthesis.</text>
</comment>
<feature type="binding site" evidence="2">
    <location>
        <position position="495"/>
    </location>
    <ligand>
        <name>substrate</name>
    </ligand>
</feature>
<evidence type="ECO:0000256" key="1">
    <source>
        <dbReference type="ARBA" id="ARBA00008000"/>
    </source>
</evidence>
<dbReference type="GO" id="GO:0005777">
    <property type="term" value="C:peroxisome"/>
    <property type="evidence" value="ECO:0007669"/>
    <property type="project" value="UniProtKB-SubCell"/>
</dbReference>
<dbReference type="STRING" id="215637.A0A4Q0A066"/>